<protein>
    <submittedName>
        <fullName evidence="4">Uncharacterized protein LOC111085605 isoform X1</fullName>
    </submittedName>
</protein>
<name>A0ABM1SAN8_LIMPO</name>
<feature type="compositionally biased region" description="Basic and acidic residues" evidence="1">
    <location>
        <begin position="252"/>
        <end position="277"/>
    </location>
</feature>
<dbReference type="GeneID" id="111085605"/>
<evidence type="ECO:0000313" key="4">
    <source>
        <dbReference type="RefSeq" id="XP_022240693.1"/>
    </source>
</evidence>
<reference evidence="4" key="1">
    <citation type="submission" date="2025-08" db="UniProtKB">
        <authorList>
            <consortium name="RefSeq"/>
        </authorList>
    </citation>
    <scope>IDENTIFICATION</scope>
    <source>
        <tissue evidence="4">Muscle</tissue>
    </source>
</reference>
<feature type="region of interest" description="Disordered" evidence="1">
    <location>
        <begin position="223"/>
        <end position="284"/>
    </location>
</feature>
<keyword evidence="3" id="KW-1185">Reference proteome</keyword>
<proteinExistence type="predicted"/>
<feature type="region of interest" description="Disordered" evidence="1">
    <location>
        <begin position="319"/>
        <end position="363"/>
    </location>
</feature>
<dbReference type="RefSeq" id="XP_022240693.1">
    <property type="nucleotide sequence ID" value="XM_022384985.1"/>
</dbReference>
<dbReference type="Proteomes" id="UP000694941">
    <property type="component" value="Unplaced"/>
</dbReference>
<accession>A0ABM1SAN8</accession>
<keyword evidence="2" id="KW-1133">Transmembrane helix</keyword>
<evidence type="ECO:0000256" key="1">
    <source>
        <dbReference type="SAM" id="MobiDB-lite"/>
    </source>
</evidence>
<evidence type="ECO:0000313" key="3">
    <source>
        <dbReference type="Proteomes" id="UP000694941"/>
    </source>
</evidence>
<keyword evidence="2" id="KW-0812">Transmembrane</keyword>
<feature type="transmembrane region" description="Helical" evidence="2">
    <location>
        <begin position="71"/>
        <end position="92"/>
    </location>
</feature>
<feature type="transmembrane region" description="Helical" evidence="2">
    <location>
        <begin position="151"/>
        <end position="176"/>
    </location>
</feature>
<organism evidence="3 4">
    <name type="scientific">Limulus polyphemus</name>
    <name type="common">Atlantic horseshoe crab</name>
    <dbReference type="NCBI Taxonomy" id="6850"/>
    <lineage>
        <taxon>Eukaryota</taxon>
        <taxon>Metazoa</taxon>
        <taxon>Ecdysozoa</taxon>
        <taxon>Arthropoda</taxon>
        <taxon>Chelicerata</taxon>
        <taxon>Merostomata</taxon>
        <taxon>Xiphosura</taxon>
        <taxon>Limulidae</taxon>
        <taxon>Limulus</taxon>
    </lineage>
</organism>
<feature type="transmembrane region" description="Helical" evidence="2">
    <location>
        <begin position="99"/>
        <end position="124"/>
    </location>
</feature>
<keyword evidence="2" id="KW-0472">Membrane</keyword>
<feature type="transmembrane region" description="Helical" evidence="2">
    <location>
        <begin position="12"/>
        <end position="38"/>
    </location>
</feature>
<gene>
    <name evidence="4" type="primary">LOC111085605</name>
</gene>
<evidence type="ECO:0000256" key="2">
    <source>
        <dbReference type="SAM" id="Phobius"/>
    </source>
</evidence>
<sequence length="363" mass="41969">MVCCGCSLHGTAVIASIFTILESIFGVSWSGHVLVVLYTEEMKTAPDDIRERISSSLQNRTDNEKQVDNGIIIASFTLYSLWLLSAILLLLGSYTKSKALLLMWILMTILINLSSCAGIGYYGFRLQTNILSEVRQGAQLSMEMINKNFAIFYYLVCFTIGAINFPFNICFAVLVGKHITEIKKNKVQEIKQTHHLPTPPSLHQNRIQYDDDRQHSYFDLPDYGSHPKSDHCSPRRLGGHKRETRPFNYQYRRKDTQMVSFQRDEHSGPEQAYDPRHHYQKPYQNPEYNFSCRYQKPNPDLHCSSRPFCDSSNLHVEYESRSQYGRPNLEPDYDPRGWNNQGFIADSENDQQNAPRGNPWIRH</sequence>